<feature type="compositionally biased region" description="Low complexity" evidence="17">
    <location>
        <begin position="190"/>
        <end position="208"/>
    </location>
</feature>
<name>A0A2T7P4K7_POMCA</name>
<evidence type="ECO:0000256" key="3">
    <source>
        <dbReference type="ARBA" id="ARBA00009903"/>
    </source>
</evidence>
<feature type="region of interest" description="Disordered" evidence="17">
    <location>
        <begin position="430"/>
        <end position="455"/>
    </location>
</feature>
<reference evidence="20 21" key="1">
    <citation type="submission" date="2018-04" db="EMBL/GenBank/DDBJ databases">
        <title>The genome of golden apple snail Pomacea canaliculata provides insight into stress tolerance and invasive adaptation.</title>
        <authorList>
            <person name="Liu C."/>
            <person name="Liu B."/>
            <person name="Ren Y."/>
            <person name="Zhang Y."/>
            <person name="Wang H."/>
            <person name="Li S."/>
            <person name="Jiang F."/>
            <person name="Yin L."/>
            <person name="Zhang G."/>
            <person name="Qian W."/>
            <person name="Fan W."/>
        </authorList>
    </citation>
    <scope>NUCLEOTIDE SEQUENCE [LARGE SCALE GENOMIC DNA]</scope>
    <source>
        <strain evidence="20">SZHN2017</strain>
        <tissue evidence="20">Muscle</tissue>
    </source>
</reference>
<comment type="catalytic activity">
    <reaction evidence="15">
        <text>L-seryl-[protein] + ATP = O-phospho-L-seryl-[protein] + ADP + H(+)</text>
        <dbReference type="Rhea" id="RHEA:17989"/>
        <dbReference type="Rhea" id="RHEA-COMP:9863"/>
        <dbReference type="Rhea" id="RHEA-COMP:11604"/>
        <dbReference type="ChEBI" id="CHEBI:15378"/>
        <dbReference type="ChEBI" id="CHEBI:29999"/>
        <dbReference type="ChEBI" id="CHEBI:30616"/>
        <dbReference type="ChEBI" id="CHEBI:83421"/>
        <dbReference type="ChEBI" id="CHEBI:456216"/>
        <dbReference type="EC" id="2.7.11.1"/>
    </reaction>
</comment>
<dbReference type="InterPro" id="IPR050839">
    <property type="entry name" value="Rho-assoc_Ser/Thr_Kinase"/>
</dbReference>
<evidence type="ECO:0000313" key="21">
    <source>
        <dbReference type="Proteomes" id="UP000245119"/>
    </source>
</evidence>
<accession>A0A2T7P4K7</accession>
<dbReference type="Proteomes" id="UP000245119">
    <property type="component" value="Linkage Group LG6"/>
</dbReference>
<dbReference type="OrthoDB" id="3638488at2759"/>
<evidence type="ECO:0000256" key="16">
    <source>
        <dbReference type="PROSITE-ProRule" id="PRU10141"/>
    </source>
</evidence>
<protein>
    <recommendedName>
        <fullName evidence="4">non-specific serine/threonine protein kinase</fullName>
        <ecNumber evidence="4">2.7.11.1</ecNumber>
    </recommendedName>
</protein>
<dbReference type="GO" id="GO:0071944">
    <property type="term" value="C:cell periphery"/>
    <property type="evidence" value="ECO:0007669"/>
    <property type="project" value="UniProtKB-ARBA"/>
</dbReference>
<evidence type="ECO:0000256" key="15">
    <source>
        <dbReference type="ARBA" id="ARBA00048679"/>
    </source>
</evidence>
<dbReference type="EC" id="2.7.11.1" evidence="4"/>
<dbReference type="GO" id="GO:0005524">
    <property type="term" value="F:ATP binding"/>
    <property type="evidence" value="ECO:0007669"/>
    <property type="project" value="UniProtKB-UniRule"/>
</dbReference>
<feature type="compositionally biased region" description="Pro residues" evidence="17">
    <location>
        <begin position="709"/>
        <end position="728"/>
    </location>
</feature>
<dbReference type="PROSITE" id="PS00108">
    <property type="entry name" value="PROTEIN_KINASE_ST"/>
    <property type="match status" value="1"/>
</dbReference>
<dbReference type="PANTHER" id="PTHR22988:SF76">
    <property type="entry name" value="CHROMOSOME UNDETERMINED SCAFFOLD_135, WHOLE GENOME SHOTGUN SEQUENCE"/>
    <property type="match status" value="1"/>
</dbReference>
<keyword evidence="6" id="KW-0723">Serine/threonine-protein kinase</keyword>
<feature type="compositionally biased region" description="Low complexity" evidence="17">
    <location>
        <begin position="350"/>
        <end position="374"/>
    </location>
</feature>
<keyword evidence="11" id="KW-0418">Kinase</keyword>
<evidence type="ECO:0000259" key="19">
    <source>
        <dbReference type="PROSITE" id="PS51285"/>
    </source>
</evidence>
<evidence type="ECO:0000256" key="17">
    <source>
        <dbReference type="SAM" id="MobiDB-lite"/>
    </source>
</evidence>
<dbReference type="SMR" id="A0A2T7P4K7"/>
<evidence type="ECO:0000256" key="13">
    <source>
        <dbReference type="ARBA" id="ARBA00022842"/>
    </source>
</evidence>
<feature type="region of interest" description="Disordered" evidence="17">
    <location>
        <begin position="343"/>
        <end position="402"/>
    </location>
</feature>
<evidence type="ECO:0000256" key="7">
    <source>
        <dbReference type="ARBA" id="ARBA00022553"/>
    </source>
</evidence>
<dbReference type="Pfam" id="PF00069">
    <property type="entry name" value="Pkinase"/>
    <property type="match status" value="2"/>
</dbReference>
<feature type="region of interest" description="Disordered" evidence="17">
    <location>
        <begin position="177"/>
        <end position="237"/>
    </location>
</feature>
<dbReference type="GO" id="GO:0046872">
    <property type="term" value="F:metal ion binding"/>
    <property type="evidence" value="ECO:0007669"/>
    <property type="project" value="UniProtKB-KW"/>
</dbReference>
<dbReference type="FunFam" id="1.10.510.10:FF:000086">
    <property type="entry name" value="Non-specific serine/threonine protein kinase"/>
    <property type="match status" value="1"/>
</dbReference>
<evidence type="ECO:0000256" key="6">
    <source>
        <dbReference type="ARBA" id="ARBA00022527"/>
    </source>
</evidence>
<dbReference type="InterPro" id="IPR049761">
    <property type="entry name" value="LATS1-like_MobB"/>
</dbReference>
<comment type="subcellular location">
    <subcellularLocation>
        <location evidence="2">Cytoplasm</location>
    </subcellularLocation>
</comment>
<feature type="region of interest" description="Disordered" evidence="17">
    <location>
        <begin position="784"/>
        <end position="835"/>
    </location>
</feature>
<dbReference type="InterPro" id="IPR017441">
    <property type="entry name" value="Protein_kinase_ATP_BS"/>
</dbReference>
<keyword evidence="9" id="KW-0479">Metal-binding</keyword>
<evidence type="ECO:0000256" key="11">
    <source>
        <dbReference type="ARBA" id="ARBA00022777"/>
    </source>
</evidence>
<keyword evidence="13" id="KW-0460">Magnesium</keyword>
<feature type="region of interest" description="Disordered" evidence="17">
    <location>
        <begin position="542"/>
        <end position="561"/>
    </location>
</feature>
<dbReference type="CDD" id="cd05598">
    <property type="entry name" value="STKc_LATS"/>
    <property type="match status" value="1"/>
</dbReference>
<dbReference type="InterPro" id="IPR000961">
    <property type="entry name" value="AGC-kinase_C"/>
</dbReference>
<dbReference type="GO" id="GO:0005737">
    <property type="term" value="C:cytoplasm"/>
    <property type="evidence" value="ECO:0007669"/>
    <property type="project" value="UniProtKB-SubCell"/>
</dbReference>
<evidence type="ECO:0000256" key="1">
    <source>
        <dbReference type="ARBA" id="ARBA00001946"/>
    </source>
</evidence>
<dbReference type="InterPro" id="IPR011009">
    <property type="entry name" value="Kinase-like_dom_sf"/>
</dbReference>
<dbReference type="Gene3D" id="3.30.200.20">
    <property type="entry name" value="Phosphorylase Kinase, domain 1"/>
    <property type="match status" value="1"/>
</dbReference>
<keyword evidence="10 16" id="KW-0547">Nucleotide-binding</keyword>
<comment type="cofactor">
    <cofactor evidence="1">
        <name>Mg(2+)</name>
        <dbReference type="ChEBI" id="CHEBI:18420"/>
    </cofactor>
</comment>
<dbReference type="PROSITE" id="PS51285">
    <property type="entry name" value="AGC_KINASE_CTER"/>
    <property type="match status" value="1"/>
</dbReference>
<dbReference type="PANTHER" id="PTHR22988">
    <property type="entry name" value="MYOTONIC DYSTROPHY S/T KINASE-RELATED"/>
    <property type="match status" value="1"/>
</dbReference>
<dbReference type="PROSITE" id="PS00107">
    <property type="entry name" value="PROTEIN_KINASE_ATP"/>
    <property type="match status" value="1"/>
</dbReference>
<evidence type="ECO:0000256" key="8">
    <source>
        <dbReference type="ARBA" id="ARBA00022679"/>
    </source>
</evidence>
<dbReference type="FunFam" id="1.10.510.10:FF:000057">
    <property type="entry name" value="Non-specific serine/threonine protein kinase"/>
    <property type="match status" value="1"/>
</dbReference>
<gene>
    <name evidence="20" type="ORF">C0Q70_10944</name>
</gene>
<keyword evidence="5" id="KW-0963">Cytoplasm</keyword>
<feature type="compositionally biased region" description="Polar residues" evidence="17">
    <location>
        <begin position="389"/>
        <end position="402"/>
    </location>
</feature>
<comment type="similarity">
    <text evidence="3">Belongs to the protein kinase superfamily. AGC Ser/Thr protein kinase family.</text>
</comment>
<feature type="compositionally biased region" description="Pro residues" evidence="17">
    <location>
        <begin position="215"/>
        <end position="224"/>
    </location>
</feature>
<dbReference type="InterPro" id="IPR000719">
    <property type="entry name" value="Prot_kinase_dom"/>
</dbReference>
<dbReference type="Gene3D" id="1.10.510.10">
    <property type="entry name" value="Transferase(Phosphotransferase) domain 1"/>
    <property type="match status" value="1"/>
</dbReference>
<dbReference type="GO" id="GO:0004674">
    <property type="term" value="F:protein serine/threonine kinase activity"/>
    <property type="evidence" value="ECO:0007669"/>
    <property type="project" value="UniProtKB-KW"/>
</dbReference>
<dbReference type="STRING" id="400727.A0A2T7P4K7"/>
<evidence type="ECO:0000256" key="4">
    <source>
        <dbReference type="ARBA" id="ARBA00012513"/>
    </source>
</evidence>
<dbReference type="GO" id="GO:0009653">
    <property type="term" value="P:anatomical structure morphogenesis"/>
    <property type="evidence" value="ECO:0007669"/>
    <property type="project" value="UniProtKB-ARBA"/>
</dbReference>
<evidence type="ECO:0000256" key="12">
    <source>
        <dbReference type="ARBA" id="ARBA00022840"/>
    </source>
</evidence>
<dbReference type="InterPro" id="IPR008271">
    <property type="entry name" value="Ser/Thr_kinase_AS"/>
</dbReference>
<feature type="domain" description="AGC-kinase C-terminal" evidence="19">
    <location>
        <begin position="1219"/>
        <end position="1292"/>
    </location>
</feature>
<feature type="compositionally biased region" description="Low complexity" evidence="17">
    <location>
        <begin position="652"/>
        <end position="688"/>
    </location>
</feature>
<keyword evidence="21" id="KW-1185">Reference proteome</keyword>
<feature type="compositionally biased region" description="Low complexity" evidence="17">
    <location>
        <begin position="739"/>
        <end position="754"/>
    </location>
</feature>
<dbReference type="GO" id="GO:0045177">
    <property type="term" value="C:apical part of cell"/>
    <property type="evidence" value="ECO:0007669"/>
    <property type="project" value="UniProtKB-ARBA"/>
</dbReference>
<keyword evidence="12 16" id="KW-0067">ATP-binding</keyword>
<evidence type="ECO:0000259" key="18">
    <source>
        <dbReference type="PROSITE" id="PS50011"/>
    </source>
</evidence>
<feature type="region of interest" description="Disordered" evidence="17">
    <location>
        <begin position="652"/>
        <end position="756"/>
    </location>
</feature>
<comment type="caution">
    <text evidence="20">The sequence shown here is derived from an EMBL/GenBank/DDBJ whole genome shotgun (WGS) entry which is preliminary data.</text>
</comment>
<feature type="compositionally biased region" description="Low complexity" evidence="17">
    <location>
        <begin position="503"/>
        <end position="516"/>
    </location>
</feature>
<dbReference type="GO" id="GO:0048731">
    <property type="term" value="P:system development"/>
    <property type="evidence" value="ECO:0007669"/>
    <property type="project" value="UniProtKB-ARBA"/>
</dbReference>
<feature type="compositionally biased region" description="Low complexity" evidence="17">
    <location>
        <begin position="225"/>
        <end position="237"/>
    </location>
</feature>
<feature type="binding site" evidence="16">
    <location>
        <position position="944"/>
    </location>
    <ligand>
        <name>ATP</name>
        <dbReference type="ChEBI" id="CHEBI:30616"/>
    </ligand>
</feature>
<dbReference type="FunFam" id="3.30.200.20:FF:000391">
    <property type="entry name" value="Large tumor suppressor kinase 1"/>
    <property type="match status" value="1"/>
</dbReference>
<sequence length="1308" mass="141737">MIRKDPDRGGGRRPLLATFVGNNRQMLNEIRDNLSHLRRNVLEGDGEGTGGGGVQPLKGDLSQSTPNLADKAAVAVPSGPKKGLEYHHKTLAEIRDSLRPFQTVNRGQSGNESETSRQKIQQIMALGVDEDIADQALRLCSNVDNAVALLCRIIEGRNGSSKVSAGLPNYPIIRRPSIESKYGPASPATSDSNSVRSDSPSLSNVSSRQLNGHQTPPPVPPRAPIAPILPARGQTPPPLTTMQMTSEGQQVADVPPGHVQQLIKRMSPGQPAVFRSNLVQPSLQTGIPQAQTSPSPVVSGVATGVAISGSSQPWGVGTVTGVSSRQGHNHAAGVISSSLAQQLQKGMVLSHSSPTSSPGSGSSSTSSTPAPSGPRVTINLSHPLPPPYSQTGAGSNTPSTTTTLLHISGEQSHMLGAQMADYLAMTSSDSPISLSTTSSSGNSAMSDGSMGAGSSLGMPTGMMVPGLPVHSTRRPMGSSHAPIIMQSVKSKEVHKPVPQTATAPLSSPPALSVPSSASLVPCQHNYISQVQAQVNVSAGSAHVSSSTPAATSSSGSATTHTRNVQIQITRHPPYTHNHQPHLQTHNGGIHYASEPLPPQASTVTGRPTIQIHIPGGSGGGMCSGVGIGHGYAQNHVHIHNFGGVNYDFYQRTPSDTTSTPRSDSPVSRTTNQSPLSVLSTTSSPSTNSDIPDKPPPPYPFSLHGGQRQPPIPPRIPLQVKPPPPPPPTQHGITVHLHSKPLPSSLPSSAAPTAPQMVNTSAGQPVIVSQSPLPTPMVVPVNGQNGNIETASDQGEDTDSETISSSEVGATTVPEKHRCLSPMPQRKPEARERDKLRRDTKVRIYSPQAFKFYMEQHVENVLKIHQQRMHRRMQLENEMAKVHLSEEAARQMRRMLHQKESNYIRLKRAKMDKTMFEKLKTLGVGAFGEVALVRKKDTGMLYAMKTLRKADVLKRNQVAHVKAERDILAEADNEWVVKLYYSFQDQHNLYFVMDYVPGGDLMGLLIRLEILEEPLAQFYVAELVQAIDSVHRMGFIHRDIKPDNILIDRDGHIKLTDFGLCTGFRWTHNSKYYQRDGAHARQDSMEVKCQLDEQCQCHILKPLERRKKREQRCLAHSLVGTPNYIAPEVLMRSAGYTSVCDWWSVGVILFEMLVGHPPFYASSPAETQYKVINWKETLKIPREANLSQAATDLILRLCCGPEERLGVNGAAEIKAHPFFAGLNMDGLRRQKPPYVPNIRYATDTSNFDPVDPGKLHNDSEEGKKMEKLENGKHPEHAFFEFTFRRFFDDGGHPCANAAEEPDSNSPVYV</sequence>
<comment type="catalytic activity">
    <reaction evidence="14">
        <text>L-threonyl-[protein] + ATP = O-phospho-L-threonyl-[protein] + ADP + H(+)</text>
        <dbReference type="Rhea" id="RHEA:46608"/>
        <dbReference type="Rhea" id="RHEA-COMP:11060"/>
        <dbReference type="Rhea" id="RHEA-COMP:11605"/>
        <dbReference type="ChEBI" id="CHEBI:15378"/>
        <dbReference type="ChEBI" id="CHEBI:30013"/>
        <dbReference type="ChEBI" id="CHEBI:30616"/>
        <dbReference type="ChEBI" id="CHEBI:61977"/>
        <dbReference type="ChEBI" id="CHEBI:456216"/>
        <dbReference type="EC" id="2.7.11.1"/>
    </reaction>
</comment>
<feature type="compositionally biased region" description="Basic and acidic residues" evidence="17">
    <location>
        <begin position="825"/>
        <end position="835"/>
    </location>
</feature>
<dbReference type="SUPFAM" id="SSF56112">
    <property type="entry name" value="Protein kinase-like (PK-like)"/>
    <property type="match status" value="1"/>
</dbReference>
<feature type="domain" description="Protein kinase" evidence="18">
    <location>
        <begin position="915"/>
        <end position="1218"/>
    </location>
</feature>
<dbReference type="PROSITE" id="PS50011">
    <property type="entry name" value="PROTEIN_KINASE_DOM"/>
    <property type="match status" value="1"/>
</dbReference>
<dbReference type="EMBL" id="PZQS01000006">
    <property type="protein sequence ID" value="PVD28357.1"/>
    <property type="molecule type" value="Genomic_DNA"/>
</dbReference>
<proteinExistence type="inferred from homology"/>
<evidence type="ECO:0000256" key="14">
    <source>
        <dbReference type="ARBA" id="ARBA00047899"/>
    </source>
</evidence>
<evidence type="ECO:0000256" key="2">
    <source>
        <dbReference type="ARBA" id="ARBA00004496"/>
    </source>
</evidence>
<evidence type="ECO:0000256" key="10">
    <source>
        <dbReference type="ARBA" id="ARBA00022741"/>
    </source>
</evidence>
<evidence type="ECO:0000313" key="20">
    <source>
        <dbReference type="EMBL" id="PVD28357.1"/>
    </source>
</evidence>
<feature type="region of interest" description="Disordered" evidence="17">
    <location>
        <begin position="496"/>
        <end position="516"/>
    </location>
</feature>
<keyword evidence="8" id="KW-0808">Transferase</keyword>
<keyword evidence="7" id="KW-0597">Phosphoprotein</keyword>
<evidence type="ECO:0000256" key="5">
    <source>
        <dbReference type="ARBA" id="ARBA00022490"/>
    </source>
</evidence>
<dbReference type="SMART" id="SM00220">
    <property type="entry name" value="S_TKc"/>
    <property type="match status" value="1"/>
</dbReference>
<dbReference type="CDD" id="cd21778">
    <property type="entry name" value="MobB_LATS1"/>
    <property type="match status" value="1"/>
</dbReference>
<organism evidence="20 21">
    <name type="scientific">Pomacea canaliculata</name>
    <name type="common">Golden apple snail</name>
    <dbReference type="NCBI Taxonomy" id="400727"/>
    <lineage>
        <taxon>Eukaryota</taxon>
        <taxon>Metazoa</taxon>
        <taxon>Spiralia</taxon>
        <taxon>Lophotrochozoa</taxon>
        <taxon>Mollusca</taxon>
        <taxon>Gastropoda</taxon>
        <taxon>Caenogastropoda</taxon>
        <taxon>Architaenioglossa</taxon>
        <taxon>Ampullarioidea</taxon>
        <taxon>Ampullariidae</taxon>
        <taxon>Pomacea</taxon>
    </lineage>
</organism>
<feature type="region of interest" description="Disordered" evidence="17">
    <location>
        <begin position="41"/>
        <end position="64"/>
    </location>
</feature>
<dbReference type="GO" id="GO:0042308">
    <property type="term" value="P:negative regulation of protein import into nucleus"/>
    <property type="evidence" value="ECO:0007669"/>
    <property type="project" value="UniProtKB-ARBA"/>
</dbReference>
<evidence type="ECO:0000256" key="9">
    <source>
        <dbReference type="ARBA" id="ARBA00022723"/>
    </source>
</evidence>